<dbReference type="GO" id="GO:0006002">
    <property type="term" value="P:fructose 6-phosphate metabolic process"/>
    <property type="evidence" value="ECO:0007669"/>
    <property type="project" value="InterPro"/>
</dbReference>
<comment type="caution">
    <text evidence="12">The sequence shown here is derived from an EMBL/GenBank/DDBJ whole genome shotgun (WGS) entry which is preliminary data.</text>
</comment>
<dbReference type="GO" id="GO:0005524">
    <property type="term" value="F:ATP binding"/>
    <property type="evidence" value="ECO:0007669"/>
    <property type="project" value="InterPro"/>
</dbReference>
<proteinExistence type="inferred from homology"/>
<dbReference type="GO" id="GO:0046872">
    <property type="term" value="F:metal ion binding"/>
    <property type="evidence" value="ECO:0007669"/>
    <property type="project" value="UniProtKB-KW"/>
</dbReference>
<feature type="binding site" evidence="10">
    <location>
        <position position="81"/>
    </location>
    <ligand>
        <name>diphosphate</name>
        <dbReference type="ChEBI" id="CHEBI:33019"/>
    </ligand>
</feature>
<keyword evidence="4 10" id="KW-0808">Transferase</keyword>
<dbReference type="UniPathway" id="UPA00109">
    <property type="reaction ID" value="UER00182"/>
</dbReference>
<feature type="domain" description="Phosphofructokinase" evidence="11">
    <location>
        <begin position="73"/>
        <end position="379"/>
    </location>
</feature>
<protein>
    <recommendedName>
        <fullName evidence="10">Pyrophosphate--fructose 6-phosphate 1-phosphotransferase</fullName>
        <ecNumber evidence="10">2.7.1.90</ecNumber>
    </recommendedName>
    <alternativeName>
        <fullName evidence="10">6-phosphofructokinase, pyrophosphate dependent</fullName>
    </alternativeName>
    <alternativeName>
        <fullName evidence="10">PPi-dependent phosphofructokinase</fullName>
        <shortName evidence="10">PPi-PFK</shortName>
    </alternativeName>
    <alternativeName>
        <fullName evidence="10">Pyrophosphate-dependent 6-phosphofructose-1-kinase</fullName>
    </alternativeName>
</protein>
<feature type="binding site" evidence="10">
    <location>
        <begin position="242"/>
        <end position="243"/>
    </location>
    <ligand>
        <name>substrate</name>
        <note>ligand shared between dimeric partners</note>
    </ligand>
</feature>
<dbReference type="InterPro" id="IPR035966">
    <property type="entry name" value="PKF_sf"/>
</dbReference>
<dbReference type="PANTHER" id="PTHR43650">
    <property type="entry name" value="PYROPHOSPHATE--FRUCTOSE 6-PHOSPHATE 1-PHOSPHOTRANSFERASE"/>
    <property type="match status" value="1"/>
</dbReference>
<comment type="caution">
    <text evidence="10">Lacks conserved residue(s) required for the propagation of feature annotation.</text>
</comment>
<name>A0A8J7C1F2_9BACT</name>
<keyword evidence="7 10" id="KW-0460">Magnesium</keyword>
<feature type="binding site" evidence="10">
    <location>
        <position position="175"/>
    </location>
    <ligand>
        <name>Mg(2+)</name>
        <dbReference type="ChEBI" id="CHEBI:18420"/>
        <note>catalytic</note>
    </ligand>
</feature>
<organism evidence="12 13">
    <name type="scientific">Candidatus Polarisedimenticola svalbardensis</name>
    <dbReference type="NCBI Taxonomy" id="2886004"/>
    <lineage>
        <taxon>Bacteria</taxon>
        <taxon>Pseudomonadati</taxon>
        <taxon>Acidobacteriota</taxon>
        <taxon>Candidatus Polarisedimenticolia</taxon>
        <taxon>Candidatus Polarisedimenticolales</taxon>
        <taxon>Candidatus Polarisedimenticolaceae</taxon>
        <taxon>Candidatus Polarisedimenticola</taxon>
    </lineage>
</organism>
<evidence type="ECO:0000256" key="9">
    <source>
        <dbReference type="ARBA" id="ARBA00048072"/>
    </source>
</evidence>
<evidence type="ECO:0000256" key="6">
    <source>
        <dbReference type="ARBA" id="ARBA00022777"/>
    </source>
</evidence>
<keyword evidence="3 10" id="KW-0963">Cytoplasm</keyword>
<evidence type="ECO:0000256" key="2">
    <source>
        <dbReference type="ARBA" id="ARBA00003138"/>
    </source>
</evidence>
<dbReference type="EC" id="2.7.1.90" evidence="10"/>
<evidence type="ECO:0000256" key="1">
    <source>
        <dbReference type="ARBA" id="ARBA00001946"/>
    </source>
</evidence>
<dbReference type="InterPro" id="IPR022953">
    <property type="entry name" value="ATP_PFK"/>
</dbReference>
<comment type="activity regulation">
    <text evidence="10">Non-allosteric.</text>
</comment>
<dbReference type="Proteomes" id="UP000648239">
    <property type="component" value="Unassembled WGS sequence"/>
</dbReference>
<feature type="binding site" description="in other chain" evidence="10">
    <location>
        <begin position="203"/>
        <end position="205"/>
    </location>
    <ligand>
        <name>substrate</name>
        <note>ligand shared between dimeric partners</note>
    </ligand>
</feature>
<feature type="active site" description="Proton acceptor" evidence="10">
    <location>
        <position position="205"/>
    </location>
</feature>
<comment type="subcellular location">
    <subcellularLocation>
        <location evidence="10">Cytoplasm</location>
    </subcellularLocation>
</comment>
<keyword evidence="6 10" id="KW-0418">Kinase</keyword>
<dbReference type="Gene3D" id="1.10.10.480">
    <property type="entry name" value="Phosphofructokinase, domain 3"/>
    <property type="match status" value="1"/>
</dbReference>
<comment type="function">
    <text evidence="2 10">Catalyzes the phosphorylation of D-fructose 6-phosphate, the first committing step of glycolysis. Uses inorganic phosphate (PPi) as phosphoryl donor instead of ATP like common ATP-dependent phosphofructokinases (ATP-PFKs), which renders the reaction reversible, and can thus function both in glycolysis and gluconeogenesis. Consistently, PPi-PFK can replace the enzymes of both the forward (ATP-PFK) and reverse (fructose-bisphosphatase (FBPase)) reactions.</text>
</comment>
<evidence type="ECO:0000256" key="7">
    <source>
        <dbReference type="ARBA" id="ARBA00022842"/>
    </source>
</evidence>
<dbReference type="InterPro" id="IPR000023">
    <property type="entry name" value="Phosphofructokinase_dom"/>
</dbReference>
<feature type="site" description="Important for catalytic activity; stabilizes the transition state when the phosphoryl donor is PPi" evidence="10">
    <location>
        <position position="202"/>
    </location>
</feature>
<dbReference type="GO" id="GO:0047334">
    <property type="term" value="F:diphosphate-fructose-6-phosphate 1-phosphotransferase activity"/>
    <property type="evidence" value="ECO:0007669"/>
    <property type="project" value="UniProtKB-EC"/>
</dbReference>
<dbReference type="EMBL" id="JACXWD010000008">
    <property type="protein sequence ID" value="MBD3867245.1"/>
    <property type="molecule type" value="Genomic_DNA"/>
</dbReference>
<comment type="cofactor">
    <cofactor evidence="1 10">
        <name>Mg(2+)</name>
        <dbReference type="ChEBI" id="CHEBI:18420"/>
    </cofactor>
</comment>
<evidence type="ECO:0000313" key="12">
    <source>
        <dbReference type="EMBL" id="MBD3867245.1"/>
    </source>
</evidence>
<evidence type="ECO:0000256" key="4">
    <source>
        <dbReference type="ARBA" id="ARBA00022679"/>
    </source>
</evidence>
<comment type="similarity">
    <text evidence="10">Belongs to the phosphofructokinase type A (PFKA) family. PPi-dependent PFK group II subfamily. Clade 'Long' sub-subfamily.</text>
</comment>
<dbReference type="PANTHER" id="PTHR43650:SF1">
    <property type="entry name" value="PYROPHOSPHATE--FRUCTOSE 6-PHOSPHATE 1-PHOSPHOTRANSFERASE SUBUNIT BETA 2"/>
    <property type="match status" value="1"/>
</dbReference>
<evidence type="ECO:0000256" key="10">
    <source>
        <dbReference type="HAMAP-Rule" id="MF_01980"/>
    </source>
</evidence>
<sequence>MNQDRSILQRHRAGYVPKGPELLLARPGNLRVVEGEAPACPDPDISGQFPHSSGKPVLTFRDGVEPVSTAALRVGVVLSGGQAPGGHNVIAGLLDGLLAAHPDSKLFGFLAGPGGILRGETVELTPEVVEPYRNTGGFDIIGSGRDKIEGDQQLQAAMNSCAELKLDGLVVIGGDDSNTNAAVMAEYFLAHGSRTSVIGVPKTIDGDLMNDWVEQSFGFDTATKVYSELIGNICRDAHSAKKYWHFIKLMGRSASHVTLECAMQIRPDVTLIGEEVEAKGMTLRQVAGTVVDAVIRRAEAGRNYGVCLVPEGLIEFIPEVGVLIRRLNDLLAKHDADKVVGMLPADSAEVFKELPEGIARQLLIDRDSHGNVQVSRIDTEKLLLELAAEQVKGKVKFSSQAHFFGYEGRCSAPSNFDADYTACLGRIAAVLLANGRTGYMCGVRQLSDPATDWEPCAVPVTALLHTETRHGERKPVIEKALVDLDGPVFQAFARQRESWVLGDCYLFPGPIQFFGPAEVVDRSTATLQLRSV</sequence>
<dbReference type="HAMAP" id="MF_01980">
    <property type="entry name" value="Phosphofructokinase_II_Long"/>
    <property type="match status" value="1"/>
</dbReference>
<reference evidence="12 13" key="1">
    <citation type="submission" date="2020-08" db="EMBL/GenBank/DDBJ databases">
        <title>Acidobacteriota in marine sediments use diverse sulfur dissimilation pathways.</title>
        <authorList>
            <person name="Wasmund K."/>
        </authorList>
    </citation>
    <scope>NUCLEOTIDE SEQUENCE [LARGE SCALE GENOMIC DNA]</scope>
    <source>
        <strain evidence="12">MAG AM4</strain>
    </source>
</reference>
<comment type="catalytic activity">
    <reaction evidence="9 10">
        <text>beta-D-fructose 6-phosphate + diphosphate = beta-D-fructose 1,6-bisphosphate + phosphate + H(+)</text>
        <dbReference type="Rhea" id="RHEA:13613"/>
        <dbReference type="ChEBI" id="CHEBI:15378"/>
        <dbReference type="ChEBI" id="CHEBI:32966"/>
        <dbReference type="ChEBI" id="CHEBI:33019"/>
        <dbReference type="ChEBI" id="CHEBI:43474"/>
        <dbReference type="ChEBI" id="CHEBI:57634"/>
        <dbReference type="EC" id="2.7.1.90"/>
    </reaction>
</comment>
<keyword evidence="8 10" id="KW-0324">Glycolysis</keyword>
<dbReference type="InterPro" id="IPR011183">
    <property type="entry name" value="PfpB_PPi_PFK"/>
</dbReference>
<evidence type="ECO:0000256" key="5">
    <source>
        <dbReference type="ARBA" id="ARBA00022723"/>
    </source>
</evidence>
<evidence type="ECO:0000256" key="3">
    <source>
        <dbReference type="ARBA" id="ARBA00022490"/>
    </source>
</evidence>
<dbReference type="PRINTS" id="PR00476">
    <property type="entry name" value="PHFRCTKINASE"/>
</dbReference>
<keyword evidence="5 10" id="KW-0479">Metal-binding</keyword>
<dbReference type="Pfam" id="PF00365">
    <property type="entry name" value="PFK"/>
    <property type="match status" value="1"/>
</dbReference>
<accession>A0A8J7C1F2</accession>
<dbReference type="GO" id="GO:0009749">
    <property type="term" value="P:response to glucose"/>
    <property type="evidence" value="ECO:0007669"/>
    <property type="project" value="TreeGrafter"/>
</dbReference>
<comment type="pathway">
    <text evidence="10">Carbohydrate degradation; glycolysis; D-glyceraldehyde 3-phosphate and glycerone phosphate from D-glucose: step 3/4.</text>
</comment>
<feature type="site" description="Important for catalytic activity and substrate specificity; stabilizes the transition state when the phosphoryl donor is PPi; prevents ATP from binding by mimicking the alpha-phosphate group of ATP" evidence="10">
    <location>
        <position position="176"/>
    </location>
</feature>
<feature type="binding site" description="in other chain" evidence="10">
    <location>
        <position position="311"/>
    </location>
    <ligand>
        <name>substrate</name>
        <note>ligand shared between dimeric partners</note>
    </ligand>
</feature>
<dbReference type="NCBIfam" id="NF005482">
    <property type="entry name" value="PRK07085.1"/>
    <property type="match status" value="1"/>
</dbReference>
<evidence type="ECO:0000256" key="8">
    <source>
        <dbReference type="ARBA" id="ARBA00023152"/>
    </source>
</evidence>
<evidence type="ECO:0000259" key="11">
    <source>
        <dbReference type="Pfam" id="PF00365"/>
    </source>
</evidence>
<comment type="subunit">
    <text evidence="10">Homodimer.</text>
</comment>
<dbReference type="SUPFAM" id="SSF53784">
    <property type="entry name" value="Phosphofructokinase"/>
    <property type="match status" value="1"/>
</dbReference>
<dbReference type="GO" id="GO:0005829">
    <property type="term" value="C:cytosol"/>
    <property type="evidence" value="ECO:0007669"/>
    <property type="project" value="TreeGrafter"/>
</dbReference>
<dbReference type="Gene3D" id="3.40.50.460">
    <property type="entry name" value="Phosphofructokinase domain"/>
    <property type="match status" value="1"/>
</dbReference>
<gene>
    <name evidence="10" type="primary">pfp</name>
    <name evidence="12" type="ORF">IFK94_03885</name>
</gene>
<dbReference type="AlphaFoldDB" id="A0A8J7C1F2"/>
<feature type="binding site" description="in other chain" evidence="10">
    <location>
        <begin position="406"/>
        <end position="409"/>
    </location>
    <ligand>
        <name>substrate</name>
        <note>ligand shared between dimeric partners</note>
    </ligand>
</feature>
<evidence type="ECO:0000313" key="13">
    <source>
        <dbReference type="Proteomes" id="UP000648239"/>
    </source>
</evidence>
<dbReference type="NCBIfam" id="TIGR02477">
    <property type="entry name" value="PFKA_PPi"/>
    <property type="match status" value="1"/>
</dbReference>
<dbReference type="GO" id="GO:0003872">
    <property type="term" value="F:6-phosphofructokinase activity"/>
    <property type="evidence" value="ECO:0007669"/>
    <property type="project" value="UniProtKB-UniRule"/>
</dbReference>
<dbReference type="Gene3D" id="3.40.50.450">
    <property type="match status" value="1"/>
</dbReference>
<feature type="binding site" description="in other chain" evidence="10">
    <location>
        <begin position="250"/>
        <end position="252"/>
    </location>
    <ligand>
        <name>substrate</name>
        <note>ligand shared between dimeric partners</note>
    </ligand>
</feature>